<keyword evidence="1" id="KW-0812">Transmembrane</keyword>
<sequence>LNFLVVESLQKPNHFLFVDLISNVGPAITTGLLLKIVLICRKVKPHLEKRFSILFNHYEASKRDAVQWLVQAMEYLNLALSTNFSTLDLSFISQW</sequence>
<organism evidence="2">
    <name type="scientific">Oscillatoriales cyanobacterium SpSt-402</name>
    <dbReference type="NCBI Taxonomy" id="2282168"/>
    <lineage>
        <taxon>Bacteria</taxon>
        <taxon>Bacillati</taxon>
        <taxon>Cyanobacteriota</taxon>
        <taxon>Cyanophyceae</taxon>
        <taxon>Oscillatoriophycideae</taxon>
        <taxon>Oscillatoriales</taxon>
    </lineage>
</organism>
<evidence type="ECO:0000313" key="2">
    <source>
        <dbReference type="EMBL" id="HGW94940.1"/>
    </source>
</evidence>
<accession>A0A832M3N2</accession>
<proteinExistence type="predicted"/>
<keyword evidence="1" id="KW-0472">Membrane</keyword>
<dbReference type="EMBL" id="DSRD01000733">
    <property type="protein sequence ID" value="HGW94940.1"/>
    <property type="molecule type" value="Genomic_DNA"/>
</dbReference>
<feature type="transmembrane region" description="Helical" evidence="1">
    <location>
        <begin position="20"/>
        <end position="40"/>
    </location>
</feature>
<dbReference type="AlphaFoldDB" id="A0A832M3N2"/>
<keyword evidence="1" id="KW-1133">Transmembrane helix</keyword>
<protein>
    <submittedName>
        <fullName evidence="2">Uncharacterized protein</fullName>
    </submittedName>
</protein>
<feature type="non-terminal residue" evidence="2">
    <location>
        <position position="1"/>
    </location>
</feature>
<name>A0A832M3N2_9CYAN</name>
<reference evidence="2" key="1">
    <citation type="journal article" date="2020" name="mSystems">
        <title>Genome- and Community-Level Interaction Insights into Carbon Utilization and Element Cycling Functions of Hydrothermarchaeota in Hydrothermal Sediment.</title>
        <authorList>
            <person name="Zhou Z."/>
            <person name="Liu Y."/>
            <person name="Xu W."/>
            <person name="Pan J."/>
            <person name="Luo Z.H."/>
            <person name="Li M."/>
        </authorList>
    </citation>
    <scope>NUCLEOTIDE SEQUENCE [LARGE SCALE GENOMIC DNA]</scope>
    <source>
        <strain evidence="2">SpSt-402</strain>
    </source>
</reference>
<evidence type="ECO:0000256" key="1">
    <source>
        <dbReference type="SAM" id="Phobius"/>
    </source>
</evidence>
<gene>
    <name evidence="2" type="ORF">ENR47_11755</name>
</gene>
<comment type="caution">
    <text evidence="2">The sequence shown here is derived from an EMBL/GenBank/DDBJ whole genome shotgun (WGS) entry which is preliminary data.</text>
</comment>